<feature type="coiled-coil region" evidence="4">
    <location>
        <begin position="446"/>
        <end position="473"/>
    </location>
</feature>
<dbReference type="InterPro" id="IPR022783">
    <property type="entry name" value="GCFC_dom"/>
</dbReference>
<protein>
    <submittedName>
        <fullName evidence="7">GC-rich sequence DNA-binding factor 1-like protein</fullName>
    </submittedName>
</protein>
<evidence type="ECO:0000256" key="5">
    <source>
        <dbReference type="SAM" id="MobiDB-lite"/>
    </source>
</evidence>
<dbReference type="Pfam" id="PF07842">
    <property type="entry name" value="GCFC"/>
    <property type="match status" value="1"/>
</dbReference>
<keyword evidence="4" id="KW-0175">Coiled coil</keyword>
<comment type="caution">
    <text evidence="7">The sequence shown here is derived from an EMBL/GenBank/DDBJ whole genome shotgun (WGS) entry which is preliminary data.</text>
</comment>
<dbReference type="PANTHER" id="PTHR12214:SF0">
    <property type="entry name" value="LD29489P"/>
    <property type="match status" value="1"/>
</dbReference>
<feature type="domain" description="GCF C-terminal" evidence="6">
    <location>
        <begin position="657"/>
        <end position="882"/>
    </location>
</feature>
<evidence type="ECO:0000256" key="4">
    <source>
        <dbReference type="SAM" id="Coils"/>
    </source>
</evidence>
<gene>
    <name evidence="7" type="ORF">QR98_0098350</name>
</gene>
<dbReference type="GO" id="GO:0000398">
    <property type="term" value="P:mRNA splicing, via spliceosome"/>
    <property type="evidence" value="ECO:0007669"/>
    <property type="project" value="InterPro"/>
</dbReference>
<name>A0A132AL17_SARSC</name>
<dbReference type="VEuPathDB" id="VectorBase:SSCA005672"/>
<evidence type="ECO:0000313" key="8">
    <source>
        <dbReference type="Proteomes" id="UP000616769"/>
    </source>
</evidence>
<feature type="region of interest" description="Disordered" evidence="5">
    <location>
        <begin position="318"/>
        <end position="359"/>
    </location>
</feature>
<dbReference type="OrthoDB" id="429427at2759"/>
<evidence type="ECO:0000256" key="3">
    <source>
        <dbReference type="ARBA" id="ARBA00023242"/>
    </source>
</evidence>
<accession>A0A132AL17</accession>
<dbReference type="Proteomes" id="UP000616769">
    <property type="component" value="Unassembled WGS sequence"/>
</dbReference>
<keyword evidence="3" id="KW-0539">Nucleus</keyword>
<dbReference type="PANTHER" id="PTHR12214">
    <property type="entry name" value="GC-RICH SEQUENCE DNA-BINDING FACTOR"/>
    <property type="match status" value="1"/>
</dbReference>
<evidence type="ECO:0000313" key="7">
    <source>
        <dbReference type="EMBL" id="KPM11265.1"/>
    </source>
</evidence>
<comment type="similarity">
    <text evidence="2">Belongs to the GCF family.</text>
</comment>
<evidence type="ECO:0000256" key="2">
    <source>
        <dbReference type="ARBA" id="ARBA00010801"/>
    </source>
</evidence>
<feature type="compositionally biased region" description="Acidic residues" evidence="5">
    <location>
        <begin position="341"/>
        <end position="359"/>
    </location>
</feature>
<feature type="compositionally biased region" description="Polar residues" evidence="5">
    <location>
        <begin position="29"/>
        <end position="40"/>
    </location>
</feature>
<keyword evidence="7" id="KW-0238">DNA-binding</keyword>
<feature type="region of interest" description="Disordered" evidence="5">
    <location>
        <begin position="240"/>
        <end position="296"/>
    </location>
</feature>
<evidence type="ECO:0000259" key="6">
    <source>
        <dbReference type="Pfam" id="PF07842"/>
    </source>
</evidence>
<feature type="compositionally biased region" description="Polar residues" evidence="5">
    <location>
        <begin position="330"/>
        <end position="340"/>
    </location>
</feature>
<sequence length="959" mass="112216">MFKKSNRQFQQRITRRTNYDSDESEELNQSDSNQTSLTNDKLIVNNSNSNANILSDHINECLQNKNGLPDSIQKRNAKPSQERKTKLSFVEDIEEEEQDVFVIKKSSYSRRMDKIKRKLLKSKSVPQNRECSENDNLDDSTVSLQTNVVNNDLKGLKIIDSLATRQTSNANTDESSHFETTPNEIVYPTSADELEQEDQDDGEDGRDLSVESQKMPQFRSALERGTIPDARTIYELKKQRQKLARSNASDDYIPLSKEKDSNEPNESTSKISKRLIRESDDDLSDDEHGHRNNNDLDENIIKFGDVDRYQTTEKERFRKNLFDSTEDNATKSNNDGNEQTSSDEDGTDAEKDDSEDEIERWEREKIRKAVRLPSNIFHSVGPSDEMTNLNQSGNDINLIHRLQAIHDNNNVVPIEIDQTETKSIGHTLPPYITERIAKSDRQQFTLSGFNDRIHKAKQQIESAIEENQQLLDRIAMNSELTTKEIDSYATEVEALTEDYNLYRSMYDYVCNLCDCINDKIEKLEQYEKQAQECWKNHTKLVLDRHKFRIQDHNSIALYLIMNHQALSLQNFNQTSQTLNSILDIYDFGEDQSKRIRCYSTLEQMKSMNFKNFPLEIDSDDDDDDANTQNYHATIETIESSLKLLFEDTDEDFVTIKMITERFKHWKTKRLETYQESFVSEFLPKFLTFYLRHNLCLWNPFDENSQSSINLFDTDCFKDLIRYVMSQNRSDSTDQYDEIALIPSLMESTIIPRLIQMVENVWNPLSSRQTKSLQRILVRILQTIPSLIDTSENLPILFEKIVSRLESTIDNDIFLPQLIPVNFFSDHNAEQRSYYETIVIEFVRKFFEYQYWEAAKIMMNVIEFRSLIDDQILQELVLDKICSRYLLTSIQRSSSNALNTIKRIELLLQALPKEWLNKREGNFHQNFQHLLQQLLEQKRSIENDEIREKLVKICQESLRS</sequence>
<organism evidence="7 8">
    <name type="scientific">Sarcoptes scabiei</name>
    <name type="common">Itch mite</name>
    <name type="synonym">Acarus scabiei</name>
    <dbReference type="NCBI Taxonomy" id="52283"/>
    <lineage>
        <taxon>Eukaryota</taxon>
        <taxon>Metazoa</taxon>
        <taxon>Ecdysozoa</taxon>
        <taxon>Arthropoda</taxon>
        <taxon>Chelicerata</taxon>
        <taxon>Arachnida</taxon>
        <taxon>Acari</taxon>
        <taxon>Acariformes</taxon>
        <taxon>Sarcoptiformes</taxon>
        <taxon>Astigmata</taxon>
        <taxon>Psoroptidia</taxon>
        <taxon>Sarcoptoidea</taxon>
        <taxon>Sarcoptidae</taxon>
        <taxon>Sarcoptinae</taxon>
        <taxon>Sarcoptes</taxon>
    </lineage>
</organism>
<feature type="compositionally biased region" description="Acidic residues" evidence="5">
    <location>
        <begin position="194"/>
        <end position="204"/>
    </location>
</feature>
<reference evidence="7 8" key="1">
    <citation type="journal article" date="2015" name="Parasit. Vectors">
        <title>Draft genome of the scabies mite.</title>
        <authorList>
            <person name="Rider S.D.Jr."/>
            <person name="Morgan M.S."/>
            <person name="Arlian L.G."/>
        </authorList>
    </citation>
    <scope>NUCLEOTIDE SEQUENCE [LARGE SCALE GENOMIC DNA]</scope>
    <source>
        <strain evidence="7">Arlian Lab</strain>
    </source>
</reference>
<dbReference type="GO" id="GO:0005634">
    <property type="term" value="C:nucleus"/>
    <property type="evidence" value="ECO:0007669"/>
    <property type="project" value="UniProtKB-SubCell"/>
</dbReference>
<feature type="region of interest" description="Disordered" evidence="5">
    <location>
        <begin position="1"/>
        <end position="40"/>
    </location>
</feature>
<feature type="region of interest" description="Disordered" evidence="5">
    <location>
        <begin position="194"/>
        <end position="224"/>
    </location>
</feature>
<comment type="subcellular location">
    <subcellularLocation>
        <location evidence="1">Nucleus</location>
    </subcellularLocation>
</comment>
<dbReference type="InterPro" id="IPR012890">
    <property type="entry name" value="GCFC2-like"/>
</dbReference>
<dbReference type="GO" id="GO:0003677">
    <property type="term" value="F:DNA binding"/>
    <property type="evidence" value="ECO:0007669"/>
    <property type="project" value="UniProtKB-KW"/>
</dbReference>
<dbReference type="AlphaFoldDB" id="A0A132AL17"/>
<proteinExistence type="inferred from homology"/>
<evidence type="ECO:0000256" key="1">
    <source>
        <dbReference type="ARBA" id="ARBA00004123"/>
    </source>
</evidence>
<dbReference type="EMBL" id="JXLN01016798">
    <property type="protein sequence ID" value="KPM11265.1"/>
    <property type="molecule type" value="Genomic_DNA"/>
</dbReference>